<keyword evidence="3" id="KW-1185">Reference proteome</keyword>
<sequence>MHWACIKVRGDGKMVPKEIEVTSEGFVFTVTIWCEAPVTFRKEATRREEQYYEPMAGENLNWRTREANKKGKGPLIAVAGQLKRRENLGPNFLGPKRQQQKNIAAQGFDILNIEIQANLLSTATHNRFEELRNQDMGDSNNSNGDQESRKATDKDAALIITENIEMVNQVNQIAQLKTQGENSEIIPEEAVPLKILLPTEDGTNPTSIPTWIKQHIIKLSTEFGVDFRGCEEKAEELFMKIDSNKQGYRGEKGELTIVKKKGVNELKGKCQDFNWHLTGVYAPNDREEREETWWEIGPARGLITGPWVLCGDFNTVKHPSEKKNCHKINKGMTDFSDFVEDVELVDIELSGARGNIRQNILNRVTSDHSPIMLQCGEWETTRSYFKFENWWLTIEGFNEKVKEWWESFRFSGKPDFVLVAKLKALKGKLKEWSKTIHGNLGAQKQECFETIN</sequence>
<proteinExistence type="predicted"/>
<protein>
    <recommendedName>
        <fullName evidence="4">DUF4283 domain-containing protein</fullName>
    </recommendedName>
</protein>
<comment type="caution">
    <text evidence="2">The sequence shown here is derived from an EMBL/GenBank/DDBJ whole genome shotgun (WGS) entry which is preliminary data.</text>
</comment>
<dbReference type="Gene3D" id="3.60.10.10">
    <property type="entry name" value="Endonuclease/exonuclease/phosphatase"/>
    <property type="match status" value="1"/>
</dbReference>
<dbReference type="InterPro" id="IPR036691">
    <property type="entry name" value="Endo/exonu/phosph_ase_sf"/>
</dbReference>
<dbReference type="SUPFAM" id="SSF56219">
    <property type="entry name" value="DNase I-like"/>
    <property type="match status" value="1"/>
</dbReference>
<dbReference type="PANTHER" id="PTHR33710:SF71">
    <property type="entry name" value="ENDONUCLEASE_EXONUCLEASE_PHOSPHATASE DOMAIN-CONTAINING PROTEIN"/>
    <property type="match status" value="1"/>
</dbReference>
<dbReference type="EMBL" id="JACXVP010000001">
    <property type="protein sequence ID" value="KAG5630999.1"/>
    <property type="molecule type" value="Genomic_DNA"/>
</dbReference>
<gene>
    <name evidence="2" type="ORF">H5410_002716</name>
</gene>
<dbReference type="Proteomes" id="UP000824120">
    <property type="component" value="Chromosome 1"/>
</dbReference>
<dbReference type="PANTHER" id="PTHR33710">
    <property type="entry name" value="BNAC02G09200D PROTEIN"/>
    <property type="match status" value="1"/>
</dbReference>
<dbReference type="AlphaFoldDB" id="A0A9J6B3N1"/>
<name>A0A9J6B3N1_SOLCO</name>
<dbReference type="OrthoDB" id="1431999at2759"/>
<evidence type="ECO:0000313" key="3">
    <source>
        <dbReference type="Proteomes" id="UP000824120"/>
    </source>
</evidence>
<evidence type="ECO:0000256" key="1">
    <source>
        <dbReference type="SAM" id="MobiDB-lite"/>
    </source>
</evidence>
<evidence type="ECO:0000313" key="2">
    <source>
        <dbReference type="EMBL" id="KAG5630999.1"/>
    </source>
</evidence>
<feature type="region of interest" description="Disordered" evidence="1">
    <location>
        <begin position="132"/>
        <end position="152"/>
    </location>
</feature>
<evidence type="ECO:0008006" key="4">
    <source>
        <dbReference type="Google" id="ProtNLM"/>
    </source>
</evidence>
<feature type="compositionally biased region" description="Polar residues" evidence="1">
    <location>
        <begin position="136"/>
        <end position="145"/>
    </location>
</feature>
<accession>A0A9J6B3N1</accession>
<organism evidence="2 3">
    <name type="scientific">Solanum commersonii</name>
    <name type="common">Commerson's wild potato</name>
    <name type="synonym">Commerson's nightshade</name>
    <dbReference type="NCBI Taxonomy" id="4109"/>
    <lineage>
        <taxon>Eukaryota</taxon>
        <taxon>Viridiplantae</taxon>
        <taxon>Streptophyta</taxon>
        <taxon>Embryophyta</taxon>
        <taxon>Tracheophyta</taxon>
        <taxon>Spermatophyta</taxon>
        <taxon>Magnoliopsida</taxon>
        <taxon>eudicotyledons</taxon>
        <taxon>Gunneridae</taxon>
        <taxon>Pentapetalae</taxon>
        <taxon>asterids</taxon>
        <taxon>lamiids</taxon>
        <taxon>Solanales</taxon>
        <taxon>Solanaceae</taxon>
        <taxon>Solanoideae</taxon>
        <taxon>Solaneae</taxon>
        <taxon>Solanum</taxon>
    </lineage>
</organism>
<reference evidence="2 3" key="1">
    <citation type="submission" date="2020-09" db="EMBL/GenBank/DDBJ databases">
        <title>De no assembly of potato wild relative species, Solanum commersonii.</title>
        <authorList>
            <person name="Cho K."/>
        </authorList>
    </citation>
    <scope>NUCLEOTIDE SEQUENCE [LARGE SCALE GENOMIC DNA]</scope>
    <source>
        <strain evidence="2">LZ3.2</strain>
        <tissue evidence="2">Leaf</tissue>
    </source>
</reference>